<evidence type="ECO:0000259" key="1">
    <source>
        <dbReference type="PROSITE" id="PS50048"/>
    </source>
</evidence>
<reference evidence="2 3" key="1">
    <citation type="journal article" date="2019" name="Environ. Microbiol.">
        <title>At the nexus of three kingdoms: the genome of the mycorrhizal fungus Gigaspora margarita provides insights into plant, endobacterial and fungal interactions.</title>
        <authorList>
            <person name="Venice F."/>
            <person name="Ghignone S."/>
            <person name="Salvioli di Fossalunga A."/>
            <person name="Amselem J."/>
            <person name="Novero M."/>
            <person name="Xianan X."/>
            <person name="Sedzielewska Toro K."/>
            <person name="Morin E."/>
            <person name="Lipzen A."/>
            <person name="Grigoriev I.V."/>
            <person name="Henrissat B."/>
            <person name="Martin F.M."/>
            <person name="Bonfante P."/>
        </authorList>
    </citation>
    <scope>NUCLEOTIDE SEQUENCE [LARGE SCALE GENOMIC DNA]</scope>
    <source>
        <strain evidence="2 3">BEG34</strain>
    </source>
</reference>
<dbReference type="EMBL" id="WTPW01000884">
    <property type="protein sequence ID" value="KAF0471941.1"/>
    <property type="molecule type" value="Genomic_DNA"/>
</dbReference>
<evidence type="ECO:0000313" key="3">
    <source>
        <dbReference type="Proteomes" id="UP000439903"/>
    </source>
</evidence>
<sequence>MSQQKTRTNATFACVNCQRRHVRCEKLLREDTCTNCRKYNRLCFYTPGNKRGPKSHRLKTRFANFQPFSNINPYETVHIQYPEQRTLCIGDSPYPVSGAAYTQYQRTRNIDSISYPILGAACIQYHERLTPSVGNSSHSVSETTKVHNKFINQSTLSSSLFVHDELTSNHEKNIISCSNSSTSYPNNFFSLRTQLSYNNINSHGTTNTFIDQSSLSSYEQMLYYDQMQYDEQNITPSFNSLYPYKYDDYSSQS</sequence>
<dbReference type="InterPro" id="IPR036864">
    <property type="entry name" value="Zn2-C6_fun-type_DNA-bd_sf"/>
</dbReference>
<dbReference type="SMART" id="SM00066">
    <property type="entry name" value="GAL4"/>
    <property type="match status" value="1"/>
</dbReference>
<dbReference type="GO" id="GO:0008270">
    <property type="term" value="F:zinc ion binding"/>
    <property type="evidence" value="ECO:0007669"/>
    <property type="project" value="InterPro"/>
</dbReference>
<proteinExistence type="predicted"/>
<dbReference type="GO" id="GO:0000981">
    <property type="term" value="F:DNA-binding transcription factor activity, RNA polymerase II-specific"/>
    <property type="evidence" value="ECO:0007669"/>
    <property type="project" value="InterPro"/>
</dbReference>
<evidence type="ECO:0000313" key="2">
    <source>
        <dbReference type="EMBL" id="KAF0471941.1"/>
    </source>
</evidence>
<dbReference type="Gene3D" id="4.10.240.10">
    <property type="entry name" value="Zn(2)-C6 fungal-type DNA-binding domain"/>
    <property type="match status" value="1"/>
</dbReference>
<dbReference type="Pfam" id="PF00172">
    <property type="entry name" value="Zn_clus"/>
    <property type="match status" value="1"/>
</dbReference>
<dbReference type="InterPro" id="IPR001138">
    <property type="entry name" value="Zn2Cys6_DnaBD"/>
</dbReference>
<dbReference type="CDD" id="cd00067">
    <property type="entry name" value="GAL4"/>
    <property type="match status" value="1"/>
</dbReference>
<protein>
    <recommendedName>
        <fullName evidence="1">Zn(2)-C6 fungal-type domain-containing protein</fullName>
    </recommendedName>
</protein>
<name>A0A8H3XLC3_GIGMA</name>
<dbReference type="SUPFAM" id="SSF57701">
    <property type="entry name" value="Zn2/Cys6 DNA-binding domain"/>
    <property type="match status" value="1"/>
</dbReference>
<feature type="domain" description="Zn(2)-C6 fungal-type" evidence="1">
    <location>
        <begin position="13"/>
        <end position="45"/>
    </location>
</feature>
<accession>A0A8H3XLC3</accession>
<dbReference type="OrthoDB" id="2425613at2759"/>
<dbReference type="Proteomes" id="UP000439903">
    <property type="component" value="Unassembled WGS sequence"/>
</dbReference>
<gene>
    <name evidence="2" type="ORF">F8M41_025110</name>
</gene>
<organism evidence="2 3">
    <name type="scientific">Gigaspora margarita</name>
    <dbReference type="NCBI Taxonomy" id="4874"/>
    <lineage>
        <taxon>Eukaryota</taxon>
        <taxon>Fungi</taxon>
        <taxon>Fungi incertae sedis</taxon>
        <taxon>Mucoromycota</taxon>
        <taxon>Glomeromycotina</taxon>
        <taxon>Glomeromycetes</taxon>
        <taxon>Diversisporales</taxon>
        <taxon>Gigasporaceae</taxon>
        <taxon>Gigaspora</taxon>
    </lineage>
</organism>
<keyword evidence="3" id="KW-1185">Reference proteome</keyword>
<dbReference type="PROSITE" id="PS50048">
    <property type="entry name" value="ZN2_CY6_FUNGAL_2"/>
    <property type="match status" value="1"/>
</dbReference>
<dbReference type="AlphaFoldDB" id="A0A8H3XLC3"/>
<comment type="caution">
    <text evidence="2">The sequence shown here is derived from an EMBL/GenBank/DDBJ whole genome shotgun (WGS) entry which is preliminary data.</text>
</comment>